<dbReference type="EC" id="3.2.1.52" evidence="3"/>
<dbReference type="Gene3D" id="3.30.379.10">
    <property type="entry name" value="Chitobiase/beta-hexosaminidase domain 2-like"/>
    <property type="match status" value="1"/>
</dbReference>
<dbReference type="InterPro" id="IPR017853">
    <property type="entry name" value="GH"/>
</dbReference>
<reference evidence="10 11" key="1">
    <citation type="submission" date="2018-06" db="EMBL/GenBank/DDBJ databases">
        <title>Streptacidiphilus pinicola sp. nov., isolated from pine grove soil.</title>
        <authorList>
            <person name="Roh S.G."/>
            <person name="Park S."/>
            <person name="Kim M.-K."/>
            <person name="Yun B.-R."/>
            <person name="Park J."/>
            <person name="Kim M.J."/>
            <person name="Kim Y.S."/>
            <person name="Kim S.B."/>
        </authorList>
    </citation>
    <scope>NUCLEOTIDE SEQUENCE [LARGE SCALE GENOMIC DNA]</scope>
    <source>
        <strain evidence="10 11">MMS16-CNU450</strain>
    </source>
</reference>
<comment type="catalytic activity">
    <reaction evidence="1">
        <text>Hydrolysis of terminal non-reducing N-acetyl-D-hexosamine residues in N-acetyl-beta-D-hexosaminides.</text>
        <dbReference type="EC" id="3.2.1.52"/>
    </reaction>
</comment>
<evidence type="ECO:0000256" key="5">
    <source>
        <dbReference type="ARBA" id="ARBA00023295"/>
    </source>
</evidence>
<sequence length="521" mass="55114">MCTMVPMNRSRGRRVGRAAVAGAAAALMALVAGCSDGPAVSKARAITIVPLPDVVTAGSGGSFTVTASTPVRAKGGADAQAAASVVAVQLHLPTAGGSGSGITFRLDPAAGTRPEGYRLTSGSSGVLITARDGAGLFYGGQTLRQLLVVDGRSSTVQSLQIDDSPRYAYRGAGLDVARHFFTVAQVEQYIDEMALYKFNHLHLHLTDDQGWRIAVSSRPRLTSVGAGTEVGGGPGGSYTAADYRAIVRYAAARHVTVVPELDLPGHTNAAIVSYPELACPGDPTAVPYTGIGVGFSRVCTSKESTYRFVDDVVAAVAELTPGPLIHLGGDETKTLAPADYQAFMRRAIAVGRAHGKQVVAWDEAAADRPDLLQVWHPQNQMTSEVVTDVTAAARHGSKLLMSPADHAYLDQKYDASTSLGLDWAGFVGVEQSYDWNPDTYLPGTPAGSVAGVEAFLWTETLGTPQQLQLMALPRLPALAEVAWTPQRLRSWSDFSIRLAAQTRLWQAQGWTYTRAAGVPWQ</sequence>
<dbReference type="Gene3D" id="3.20.20.80">
    <property type="entry name" value="Glycosidases"/>
    <property type="match status" value="1"/>
</dbReference>
<evidence type="ECO:0000256" key="2">
    <source>
        <dbReference type="ARBA" id="ARBA00006285"/>
    </source>
</evidence>
<evidence type="ECO:0000259" key="9">
    <source>
        <dbReference type="Pfam" id="PF02838"/>
    </source>
</evidence>
<feature type="active site" description="Proton donor" evidence="6">
    <location>
        <position position="331"/>
    </location>
</feature>
<dbReference type="PANTHER" id="PTHR22600:SF57">
    <property type="entry name" value="BETA-N-ACETYLHEXOSAMINIDASE"/>
    <property type="match status" value="1"/>
</dbReference>
<keyword evidence="7" id="KW-0732">Signal</keyword>
<dbReference type="EMBL" id="QKYN01000183">
    <property type="protein sequence ID" value="RAG81033.1"/>
    <property type="molecule type" value="Genomic_DNA"/>
</dbReference>
<evidence type="ECO:0000256" key="6">
    <source>
        <dbReference type="PIRSR" id="PIRSR625705-1"/>
    </source>
</evidence>
<protein>
    <recommendedName>
        <fullName evidence="3">beta-N-acetylhexosaminidase</fullName>
        <ecNumber evidence="3">3.2.1.52</ecNumber>
    </recommendedName>
</protein>
<dbReference type="CDD" id="cd06568">
    <property type="entry name" value="GH20_SpHex_like"/>
    <property type="match status" value="1"/>
</dbReference>
<keyword evidence="4" id="KW-0378">Hydrolase</keyword>
<evidence type="ECO:0000313" key="11">
    <source>
        <dbReference type="Proteomes" id="UP000248889"/>
    </source>
</evidence>
<feature type="signal peptide" evidence="7">
    <location>
        <begin position="1"/>
        <end position="34"/>
    </location>
</feature>
<dbReference type="PRINTS" id="PR00738">
    <property type="entry name" value="GLHYDRLASE20"/>
</dbReference>
<comment type="caution">
    <text evidence="10">The sequence shown here is derived from an EMBL/GenBank/DDBJ whole genome shotgun (WGS) entry which is preliminary data.</text>
</comment>
<dbReference type="Proteomes" id="UP000248889">
    <property type="component" value="Unassembled WGS sequence"/>
</dbReference>
<dbReference type="InterPro" id="IPR015882">
    <property type="entry name" value="HEX_bac_N"/>
</dbReference>
<proteinExistence type="inferred from homology"/>
<dbReference type="GO" id="GO:0016020">
    <property type="term" value="C:membrane"/>
    <property type="evidence" value="ECO:0007669"/>
    <property type="project" value="TreeGrafter"/>
</dbReference>
<dbReference type="AlphaFoldDB" id="A0A2X0IBQ1"/>
<keyword evidence="5" id="KW-0326">Glycosidase</keyword>
<dbReference type="InterPro" id="IPR025705">
    <property type="entry name" value="Beta_hexosaminidase_sua/sub"/>
</dbReference>
<dbReference type="Pfam" id="PF00728">
    <property type="entry name" value="Glyco_hydro_20"/>
    <property type="match status" value="2"/>
</dbReference>
<evidence type="ECO:0000256" key="4">
    <source>
        <dbReference type="ARBA" id="ARBA00022801"/>
    </source>
</evidence>
<dbReference type="GO" id="GO:0005975">
    <property type="term" value="P:carbohydrate metabolic process"/>
    <property type="evidence" value="ECO:0007669"/>
    <property type="project" value="InterPro"/>
</dbReference>
<dbReference type="GO" id="GO:0004563">
    <property type="term" value="F:beta-N-acetylhexosaminidase activity"/>
    <property type="evidence" value="ECO:0007669"/>
    <property type="project" value="UniProtKB-EC"/>
</dbReference>
<dbReference type="GO" id="GO:0030203">
    <property type="term" value="P:glycosaminoglycan metabolic process"/>
    <property type="evidence" value="ECO:0007669"/>
    <property type="project" value="TreeGrafter"/>
</dbReference>
<dbReference type="InterPro" id="IPR029018">
    <property type="entry name" value="Hex-like_dom2"/>
</dbReference>
<evidence type="ECO:0000256" key="7">
    <source>
        <dbReference type="SAM" id="SignalP"/>
    </source>
</evidence>
<feature type="chain" id="PRO_5038873469" description="beta-N-acetylhexosaminidase" evidence="7">
    <location>
        <begin position="35"/>
        <end position="521"/>
    </location>
</feature>
<feature type="domain" description="Glycoside hydrolase family 20 catalytic" evidence="8">
    <location>
        <begin position="341"/>
        <end position="485"/>
    </location>
</feature>
<gene>
    <name evidence="10" type="ORF">DN069_34950</name>
</gene>
<feature type="domain" description="Glycoside hydrolase family 20 catalytic" evidence="8">
    <location>
        <begin position="167"/>
        <end position="334"/>
    </location>
</feature>
<dbReference type="PANTHER" id="PTHR22600">
    <property type="entry name" value="BETA-HEXOSAMINIDASE"/>
    <property type="match status" value="1"/>
</dbReference>
<evidence type="ECO:0000259" key="8">
    <source>
        <dbReference type="Pfam" id="PF00728"/>
    </source>
</evidence>
<dbReference type="InterPro" id="IPR015883">
    <property type="entry name" value="Glyco_hydro_20_cat"/>
</dbReference>
<dbReference type="Pfam" id="PF02838">
    <property type="entry name" value="Glyco_hydro_20b"/>
    <property type="match status" value="1"/>
</dbReference>
<comment type="similarity">
    <text evidence="2">Belongs to the glycosyl hydrolase 20 family.</text>
</comment>
<dbReference type="SUPFAM" id="SSF55545">
    <property type="entry name" value="beta-N-acetylhexosaminidase-like domain"/>
    <property type="match status" value="1"/>
</dbReference>
<evidence type="ECO:0000256" key="1">
    <source>
        <dbReference type="ARBA" id="ARBA00001231"/>
    </source>
</evidence>
<feature type="domain" description="Beta-hexosaminidase bacterial type N-terminal" evidence="9">
    <location>
        <begin position="46"/>
        <end position="163"/>
    </location>
</feature>
<evidence type="ECO:0000313" key="10">
    <source>
        <dbReference type="EMBL" id="RAG81033.1"/>
    </source>
</evidence>
<name>A0A2X0IBQ1_9ACTN</name>
<keyword evidence="11" id="KW-1185">Reference proteome</keyword>
<organism evidence="10 11">
    <name type="scientific">Streptacidiphilus pinicola</name>
    <dbReference type="NCBI Taxonomy" id="2219663"/>
    <lineage>
        <taxon>Bacteria</taxon>
        <taxon>Bacillati</taxon>
        <taxon>Actinomycetota</taxon>
        <taxon>Actinomycetes</taxon>
        <taxon>Kitasatosporales</taxon>
        <taxon>Streptomycetaceae</taxon>
        <taxon>Streptacidiphilus</taxon>
    </lineage>
</organism>
<evidence type="ECO:0000256" key="3">
    <source>
        <dbReference type="ARBA" id="ARBA00012663"/>
    </source>
</evidence>
<accession>A0A2X0IBQ1</accession>
<dbReference type="SUPFAM" id="SSF51445">
    <property type="entry name" value="(Trans)glycosidases"/>
    <property type="match status" value="1"/>
</dbReference>